<comment type="caution">
    <text evidence="1">The sequence shown here is derived from an EMBL/GenBank/DDBJ whole genome shotgun (WGS) entry which is preliminary data.</text>
</comment>
<evidence type="ECO:0008006" key="3">
    <source>
        <dbReference type="Google" id="ProtNLM"/>
    </source>
</evidence>
<protein>
    <recommendedName>
        <fullName evidence="3">PhoP regulatory network protein YrbL</fullName>
    </recommendedName>
</protein>
<gene>
    <name evidence="1" type="ORF">ISQ64_04100</name>
</gene>
<accession>A0A937ICB5</accession>
<name>A0A937ICB5_9GAMM</name>
<evidence type="ECO:0000313" key="1">
    <source>
        <dbReference type="EMBL" id="MBL6818568.1"/>
    </source>
</evidence>
<dbReference type="Pfam" id="PF10707">
    <property type="entry name" value="YrbL-PhoP_reg"/>
    <property type="match status" value="1"/>
</dbReference>
<dbReference type="InterPro" id="IPR019647">
    <property type="entry name" value="PhoP_reg_network_YrbL"/>
</dbReference>
<dbReference type="EMBL" id="JADHQD010000025">
    <property type="protein sequence ID" value="MBL6818568.1"/>
    <property type="molecule type" value="Genomic_DNA"/>
</dbReference>
<sequence length="212" mass="24893">MINLDGIQPFAEGGNRRCYVHPKNSYRCLKVTIQNQSKIAKENAPWYKKFRSESSFDDNIREQEAYAQRALKKDNPDKWEHLAKWYGMVETSIGLASETELIRDNKNNIAITLEKYLFTYGMTDEMQEALKEFESWLRSTLVLTKNIIPHNIVLGYKNDKIILKIVDGLGSKSYLPFTYTSDFFASKYVERRIELMKSRINWDLKGRKGNWK</sequence>
<dbReference type="AlphaFoldDB" id="A0A937ICB5"/>
<reference evidence="1" key="1">
    <citation type="submission" date="2020-10" db="EMBL/GenBank/DDBJ databases">
        <title>Microbiome of the Black Sea water column analyzed by genome centric metagenomics.</title>
        <authorList>
            <person name="Cabello-Yeves P.J."/>
            <person name="Callieri C."/>
            <person name="Picazo A."/>
            <person name="Mehrshad M."/>
            <person name="Haro-Moreno J.M."/>
            <person name="Roda-Garcia J."/>
            <person name="Dzembekova N."/>
            <person name="Slabakova V."/>
            <person name="Slabakova N."/>
            <person name="Moncheva S."/>
            <person name="Rodriguez-Valera F."/>
        </authorList>
    </citation>
    <scope>NUCLEOTIDE SEQUENCE</scope>
    <source>
        <strain evidence="1">BS307-5m-G50</strain>
    </source>
</reference>
<dbReference type="Proteomes" id="UP000711391">
    <property type="component" value="Unassembled WGS sequence"/>
</dbReference>
<organism evidence="1 2">
    <name type="scientific">SAR86 cluster bacterium</name>
    <dbReference type="NCBI Taxonomy" id="2030880"/>
    <lineage>
        <taxon>Bacteria</taxon>
        <taxon>Pseudomonadati</taxon>
        <taxon>Pseudomonadota</taxon>
        <taxon>Gammaproteobacteria</taxon>
        <taxon>SAR86 cluster</taxon>
    </lineage>
</organism>
<evidence type="ECO:0000313" key="2">
    <source>
        <dbReference type="Proteomes" id="UP000711391"/>
    </source>
</evidence>
<proteinExistence type="predicted"/>